<dbReference type="Gene3D" id="2.40.50.100">
    <property type="match status" value="1"/>
</dbReference>
<organism evidence="3 4">
    <name type="scientific">Pseudoalteromonas haloplanktis</name>
    <name type="common">Alteromonas haloplanktis</name>
    <dbReference type="NCBI Taxonomy" id="228"/>
    <lineage>
        <taxon>Bacteria</taxon>
        <taxon>Pseudomonadati</taxon>
        <taxon>Pseudomonadota</taxon>
        <taxon>Gammaproteobacteria</taxon>
        <taxon>Alteromonadales</taxon>
        <taxon>Pseudoalteromonadaceae</taxon>
        <taxon>Pseudoalteromonas</taxon>
    </lineage>
</organism>
<evidence type="ECO:0000256" key="1">
    <source>
        <dbReference type="SAM" id="Coils"/>
    </source>
</evidence>
<keyword evidence="4" id="KW-1185">Reference proteome</keyword>
<gene>
    <name evidence="3" type="ORF">PSEHALCIP103_01229</name>
</gene>
<dbReference type="InterPro" id="IPR058647">
    <property type="entry name" value="BSH_CzcB-like"/>
</dbReference>
<dbReference type="PANTHER" id="PTHR30438">
    <property type="entry name" value="36 KDA ANTIGEN-RELATED"/>
    <property type="match status" value="1"/>
</dbReference>
<evidence type="ECO:0000313" key="4">
    <source>
        <dbReference type="Proteomes" id="UP001152447"/>
    </source>
</evidence>
<dbReference type="SUPFAM" id="SSF111369">
    <property type="entry name" value="HlyD-like secretion proteins"/>
    <property type="match status" value="1"/>
</dbReference>
<name>A0A9W4VY40_PSEHA</name>
<feature type="domain" description="CzcB-like barrel-sandwich hybrid" evidence="2">
    <location>
        <begin position="56"/>
        <end position="218"/>
    </location>
</feature>
<protein>
    <recommendedName>
        <fullName evidence="2">CzcB-like barrel-sandwich hybrid domain-containing protein</fullName>
    </recommendedName>
</protein>
<keyword evidence="1" id="KW-0175">Coiled coil</keyword>
<dbReference type="AlphaFoldDB" id="A0A9W4VY40"/>
<dbReference type="Pfam" id="PF25973">
    <property type="entry name" value="BSH_CzcB"/>
    <property type="match status" value="1"/>
</dbReference>
<dbReference type="RefSeq" id="WP_076920950.1">
    <property type="nucleotide sequence ID" value="NZ_CAMAPB010000013.1"/>
</dbReference>
<reference evidence="3" key="1">
    <citation type="submission" date="2022-07" db="EMBL/GenBank/DDBJ databases">
        <authorList>
            <person name="Criscuolo A."/>
        </authorList>
    </citation>
    <scope>NUCLEOTIDE SEQUENCE</scope>
    <source>
        <strain evidence="3">CIP103197</strain>
    </source>
</reference>
<dbReference type="Gene3D" id="2.40.30.170">
    <property type="match status" value="1"/>
</dbReference>
<feature type="coiled-coil region" evidence="1">
    <location>
        <begin position="167"/>
        <end position="194"/>
    </location>
</feature>
<dbReference type="Proteomes" id="UP001152447">
    <property type="component" value="Unassembled WGS sequence"/>
</dbReference>
<dbReference type="EMBL" id="CAMAPB010000013">
    <property type="protein sequence ID" value="CAH9055392.1"/>
    <property type="molecule type" value="Genomic_DNA"/>
</dbReference>
<dbReference type="PANTHER" id="PTHR30438:SF2">
    <property type="entry name" value="MEMBRANE PROTEIN"/>
    <property type="match status" value="1"/>
</dbReference>
<comment type="caution">
    <text evidence="3">The sequence shown here is derived from an EMBL/GenBank/DDBJ whole genome shotgun (WGS) entry which is preliminary data.</text>
</comment>
<dbReference type="Gene3D" id="1.10.287.470">
    <property type="entry name" value="Helix hairpin bin"/>
    <property type="match status" value="1"/>
</dbReference>
<accession>A0A9W4VY40</accession>
<proteinExistence type="predicted"/>
<evidence type="ECO:0000313" key="3">
    <source>
        <dbReference type="EMBL" id="CAH9055392.1"/>
    </source>
</evidence>
<dbReference type="GO" id="GO:0005886">
    <property type="term" value="C:plasma membrane"/>
    <property type="evidence" value="ECO:0007669"/>
    <property type="project" value="TreeGrafter"/>
</dbReference>
<sequence length="334" mass="36308">MTIKSTFKSLSKLAVLVIVGGAGWYAWQTLQPTSVADQLPDSVAYGNGRIEATEYDIATKLPGRLVDVMVQEGDMVKAGQTLAVIDTDDLNAQLREAEAGLRVANESRKYALAIVEQHKSELNFAQTELRRSAKLLEKGHISKEVVDQQRTTSAIAQAALTAANVKVVQSDAEIEAAQARIERLQSNIADSTLTAPINGRILYRLAEPGEVLGGGGKVLSLLDLTDVYMSIYLPTAQAGKVTIGSQARIVIDAVAEYTLPAKVTFVSAQAQFTPKSVETRNERDKLMFRVKVKLDSQLLKDHIKQVKTGVPGLAYVLLAPEKNWPTSLQVRVPE</sequence>
<evidence type="ECO:0000259" key="2">
    <source>
        <dbReference type="Pfam" id="PF25973"/>
    </source>
</evidence>